<reference evidence="2 3" key="1">
    <citation type="submission" date="2021-06" db="EMBL/GenBank/DDBJ databases">
        <authorList>
            <person name="Sun Q."/>
            <person name="Li D."/>
        </authorList>
    </citation>
    <scope>NUCLEOTIDE SEQUENCE [LARGE SCALE GENOMIC DNA]</scope>
    <source>
        <strain evidence="2 3">MSJ-11</strain>
    </source>
</reference>
<evidence type="ECO:0008006" key="4">
    <source>
        <dbReference type="Google" id="ProtNLM"/>
    </source>
</evidence>
<dbReference type="EMBL" id="JAHLQF010000002">
    <property type="protein sequence ID" value="MBU5484407.1"/>
    <property type="molecule type" value="Genomic_DNA"/>
</dbReference>
<keyword evidence="1" id="KW-0812">Transmembrane</keyword>
<organism evidence="2 3">
    <name type="scientific">Clostridium mobile</name>
    <dbReference type="NCBI Taxonomy" id="2841512"/>
    <lineage>
        <taxon>Bacteria</taxon>
        <taxon>Bacillati</taxon>
        <taxon>Bacillota</taxon>
        <taxon>Clostridia</taxon>
        <taxon>Eubacteriales</taxon>
        <taxon>Clostridiaceae</taxon>
        <taxon>Clostridium</taxon>
    </lineage>
</organism>
<name>A0ABS6EGZ1_9CLOT</name>
<proteinExistence type="predicted"/>
<dbReference type="Proteomes" id="UP000726170">
    <property type="component" value="Unassembled WGS sequence"/>
</dbReference>
<evidence type="ECO:0000313" key="2">
    <source>
        <dbReference type="EMBL" id="MBU5484407.1"/>
    </source>
</evidence>
<comment type="caution">
    <text evidence="2">The sequence shown here is derived from an EMBL/GenBank/DDBJ whole genome shotgun (WGS) entry which is preliminary data.</text>
</comment>
<gene>
    <name evidence="2" type="ORF">KQI86_08710</name>
</gene>
<dbReference type="RefSeq" id="WP_216438884.1">
    <property type="nucleotide sequence ID" value="NZ_JAHLQF010000002.1"/>
</dbReference>
<evidence type="ECO:0000256" key="1">
    <source>
        <dbReference type="SAM" id="Phobius"/>
    </source>
</evidence>
<keyword evidence="1" id="KW-0472">Membrane</keyword>
<accession>A0ABS6EGZ1</accession>
<sequence length="49" mass="5530">MAKKNKKDKNIAPSLIWLCLGCSGYVIYKNWIFLAVGLILSGVLYVRNN</sequence>
<feature type="transmembrane region" description="Helical" evidence="1">
    <location>
        <begin position="15"/>
        <end position="46"/>
    </location>
</feature>
<keyword evidence="1" id="KW-1133">Transmembrane helix</keyword>
<keyword evidence="3" id="KW-1185">Reference proteome</keyword>
<protein>
    <recommendedName>
        <fullName evidence="4">Lipoprotein</fullName>
    </recommendedName>
</protein>
<evidence type="ECO:0000313" key="3">
    <source>
        <dbReference type="Proteomes" id="UP000726170"/>
    </source>
</evidence>